<accession>A0ACC3C1W4</accession>
<proteinExistence type="predicted"/>
<dbReference type="EMBL" id="CM020619">
    <property type="protein sequence ID" value="KAK1863848.1"/>
    <property type="molecule type" value="Genomic_DNA"/>
</dbReference>
<reference evidence="1" key="1">
    <citation type="submission" date="2019-11" db="EMBL/GenBank/DDBJ databases">
        <title>Nori genome reveals adaptations in red seaweeds to the harsh intertidal environment.</title>
        <authorList>
            <person name="Wang D."/>
            <person name="Mao Y."/>
        </authorList>
    </citation>
    <scope>NUCLEOTIDE SEQUENCE</scope>
    <source>
        <tissue evidence="1">Gametophyte</tissue>
    </source>
</reference>
<keyword evidence="2" id="KW-1185">Reference proteome</keyword>
<protein>
    <submittedName>
        <fullName evidence="1">Uncharacterized protein</fullName>
    </submittedName>
</protein>
<comment type="caution">
    <text evidence="1">The sequence shown here is derived from an EMBL/GenBank/DDBJ whole genome shotgun (WGS) entry which is preliminary data.</text>
</comment>
<evidence type="ECO:0000313" key="1">
    <source>
        <dbReference type="EMBL" id="KAK1863848.1"/>
    </source>
</evidence>
<dbReference type="Proteomes" id="UP000798662">
    <property type="component" value="Chromosome 2"/>
</dbReference>
<name>A0ACC3C1W4_PYRYE</name>
<sequence>MGLRFLADCGRRAGQRLAGSAAANDATAVVAADVHQGDNPETDRKYAGWRRRIFYSIFLGYACFYFTRNSFTYAAPGLRQSLGFSLEQLGVITSVFPLAYGFSKLVAGVLADKFSTRVFMALGLAMTGVINIAFGMQTNMLAFCGLWALNGVFQGFGAPPCAKLLTTWYSKTERGTWWGFWNTSHNTGGFLIPLLAGYCVRRWGWQYGMFVPGSIAIAMGVFLFNRLRDRPETVGLPPIEVFREDYPEGASPAEKEKAAIAAGSVKGNGEAGGAAAAAVEERPTMSTKELLLKHVVSNPYVWLLAVSYFFVYFVRQGVSSWAHIYLLDYKGVANAQEAAFRVSGMEIGGLLGSLASGWTSDRVMRGRRIPVIIAWMLGVMASVAALWFVPVGWRYVNWLVIFCIGFFIYGPQMLVGLAGAEIVDRRAVSSTIGFLGWIAYLGASVAGYPLTRLVTSSGWGAYFVSLLGCSVTAVLLLLPMWRLGMRPKGQANVADAKKTAVAPGAPATVAAVAAVTTGQRVPAEGAPALATLAGTGTFTECGLCAGTATVIRLECGPATPTQALSCRYIETPCPNCAGKGFVPDSSATVGAS</sequence>
<gene>
    <name evidence="1" type="ORF">I4F81_006402</name>
</gene>
<organism evidence="1 2">
    <name type="scientific">Pyropia yezoensis</name>
    <name type="common">Susabi-nori</name>
    <name type="synonym">Porphyra yezoensis</name>
    <dbReference type="NCBI Taxonomy" id="2788"/>
    <lineage>
        <taxon>Eukaryota</taxon>
        <taxon>Rhodophyta</taxon>
        <taxon>Bangiophyceae</taxon>
        <taxon>Bangiales</taxon>
        <taxon>Bangiaceae</taxon>
        <taxon>Pyropia</taxon>
    </lineage>
</organism>
<evidence type="ECO:0000313" key="2">
    <source>
        <dbReference type="Proteomes" id="UP000798662"/>
    </source>
</evidence>